<organism evidence="3 4">
    <name type="scientific">Gossypium raimondii</name>
    <name type="common">Peruvian cotton</name>
    <name type="synonym">Gossypium klotzschianum subsp. raimondii</name>
    <dbReference type="NCBI Taxonomy" id="29730"/>
    <lineage>
        <taxon>Eukaryota</taxon>
        <taxon>Viridiplantae</taxon>
        <taxon>Streptophyta</taxon>
        <taxon>Embryophyta</taxon>
        <taxon>Tracheophyta</taxon>
        <taxon>Spermatophyta</taxon>
        <taxon>Magnoliopsida</taxon>
        <taxon>eudicotyledons</taxon>
        <taxon>Gunneridae</taxon>
        <taxon>Pentapetalae</taxon>
        <taxon>rosids</taxon>
        <taxon>malvids</taxon>
        <taxon>Malvales</taxon>
        <taxon>Malvaceae</taxon>
        <taxon>Malvoideae</taxon>
        <taxon>Gossypium</taxon>
    </lineage>
</organism>
<evidence type="ECO:0008006" key="5">
    <source>
        <dbReference type="Google" id="ProtNLM"/>
    </source>
</evidence>
<dbReference type="AlphaFoldDB" id="A0A0D2VH94"/>
<protein>
    <recommendedName>
        <fullName evidence="5">Benzyl alcohol O-benzoyltransferase</fullName>
    </recommendedName>
</protein>
<dbReference type="InterPro" id="IPR023213">
    <property type="entry name" value="CAT-like_dom_sf"/>
</dbReference>
<dbReference type="PANTHER" id="PTHR31147:SF66">
    <property type="entry name" value="OS05G0315700 PROTEIN"/>
    <property type="match status" value="1"/>
</dbReference>
<evidence type="ECO:0000256" key="2">
    <source>
        <dbReference type="ARBA" id="ARBA00022679"/>
    </source>
</evidence>
<sequence>MHPFVMATPSNIPLEFTVRRCEPELVTPAKPTPYEQKLVSDIDDQEAFRLHVPIFNFYQYEPSMEGKDPAEIIREALAQTLVCYYPFAGRLREGANGKLIVDCTGEGVMFIKADADVTLEQFGEPLLPPFPYLDQLLYDVPGSEGILNCPLLLVQVTRLKCGGFIFTLRLNHVMSDATGLAQFLFALGEMARGVATHLISPVWERHLLDARHPARITFTHREYDEVEAPVTTPITILPFDNPVQRSFSFGFAEVSLLRSLLPPHLHRCTTFELITACLWRCRTLAINLDPDEEVRMLCVVNACSKFNPSFPSGYYGNVIVLPAAVTTVKSLCEKPLGYAVELIKQAKASVTEEYVKSVAALTVARGKRIHFPNVIGTYIISDLTKAGFEDIDFGWGKAVFGGPMIAVGVISHLMPTKNKKGEVGIVTSVCLPAPVMERFAKELDMLKHQASEGKKSKSNSISSAL</sequence>
<keyword evidence="4" id="KW-1185">Reference proteome</keyword>
<dbReference type="Pfam" id="PF02458">
    <property type="entry name" value="Transferase"/>
    <property type="match status" value="1"/>
</dbReference>
<reference evidence="3 4" key="1">
    <citation type="journal article" date="2012" name="Nature">
        <title>Repeated polyploidization of Gossypium genomes and the evolution of spinnable cotton fibres.</title>
        <authorList>
            <person name="Paterson A.H."/>
            <person name="Wendel J.F."/>
            <person name="Gundlach H."/>
            <person name="Guo H."/>
            <person name="Jenkins J."/>
            <person name="Jin D."/>
            <person name="Llewellyn D."/>
            <person name="Showmaker K.C."/>
            <person name="Shu S."/>
            <person name="Udall J."/>
            <person name="Yoo M.J."/>
            <person name="Byers R."/>
            <person name="Chen W."/>
            <person name="Doron-Faigenboim A."/>
            <person name="Duke M.V."/>
            <person name="Gong L."/>
            <person name="Grimwood J."/>
            <person name="Grover C."/>
            <person name="Grupp K."/>
            <person name="Hu G."/>
            <person name="Lee T.H."/>
            <person name="Li J."/>
            <person name="Lin L."/>
            <person name="Liu T."/>
            <person name="Marler B.S."/>
            <person name="Page J.T."/>
            <person name="Roberts A.W."/>
            <person name="Romanel E."/>
            <person name="Sanders W.S."/>
            <person name="Szadkowski E."/>
            <person name="Tan X."/>
            <person name="Tang H."/>
            <person name="Xu C."/>
            <person name="Wang J."/>
            <person name="Wang Z."/>
            <person name="Zhang D."/>
            <person name="Zhang L."/>
            <person name="Ashrafi H."/>
            <person name="Bedon F."/>
            <person name="Bowers J.E."/>
            <person name="Brubaker C.L."/>
            <person name="Chee P.W."/>
            <person name="Das S."/>
            <person name="Gingle A.R."/>
            <person name="Haigler C.H."/>
            <person name="Harker D."/>
            <person name="Hoffmann L.V."/>
            <person name="Hovav R."/>
            <person name="Jones D.C."/>
            <person name="Lemke C."/>
            <person name="Mansoor S."/>
            <person name="ur Rahman M."/>
            <person name="Rainville L.N."/>
            <person name="Rambani A."/>
            <person name="Reddy U.K."/>
            <person name="Rong J.K."/>
            <person name="Saranga Y."/>
            <person name="Scheffler B.E."/>
            <person name="Scheffler J.A."/>
            <person name="Stelly D.M."/>
            <person name="Triplett B.A."/>
            <person name="Van Deynze A."/>
            <person name="Vaslin M.F."/>
            <person name="Waghmare V.N."/>
            <person name="Walford S.A."/>
            <person name="Wright R.J."/>
            <person name="Zaki E.A."/>
            <person name="Zhang T."/>
            <person name="Dennis E.S."/>
            <person name="Mayer K.F."/>
            <person name="Peterson D.G."/>
            <person name="Rokhsar D.S."/>
            <person name="Wang X."/>
            <person name="Schmutz J."/>
        </authorList>
    </citation>
    <scope>NUCLEOTIDE SEQUENCE [LARGE SCALE GENOMIC DNA]</scope>
</reference>
<dbReference type="eggNOG" id="ENOG502QUSI">
    <property type="taxonomic scope" value="Eukaryota"/>
</dbReference>
<comment type="similarity">
    <text evidence="1">Belongs to the plant acyltransferase family.</text>
</comment>
<evidence type="ECO:0000256" key="1">
    <source>
        <dbReference type="ARBA" id="ARBA00009861"/>
    </source>
</evidence>
<dbReference type="Proteomes" id="UP000032304">
    <property type="component" value="Chromosome 13"/>
</dbReference>
<dbReference type="Gene3D" id="3.30.559.10">
    <property type="entry name" value="Chloramphenicol acetyltransferase-like domain"/>
    <property type="match status" value="2"/>
</dbReference>
<gene>
    <name evidence="3" type="ORF">B456_013G185700</name>
</gene>
<evidence type="ECO:0000313" key="4">
    <source>
        <dbReference type="Proteomes" id="UP000032304"/>
    </source>
</evidence>
<accession>A0A0D2VH94</accession>
<dbReference type="InterPro" id="IPR050898">
    <property type="entry name" value="Plant_acyltransferase"/>
</dbReference>
<dbReference type="GO" id="GO:0016740">
    <property type="term" value="F:transferase activity"/>
    <property type="evidence" value="ECO:0007669"/>
    <property type="project" value="UniProtKB-KW"/>
</dbReference>
<dbReference type="PANTHER" id="PTHR31147">
    <property type="entry name" value="ACYL TRANSFERASE 4"/>
    <property type="match status" value="1"/>
</dbReference>
<keyword evidence="2" id="KW-0808">Transferase</keyword>
<dbReference type="EMBL" id="CM001752">
    <property type="protein sequence ID" value="KJB82264.1"/>
    <property type="molecule type" value="Genomic_DNA"/>
</dbReference>
<dbReference type="Gramene" id="KJB82264">
    <property type="protein sequence ID" value="KJB82264"/>
    <property type="gene ID" value="B456_013G185700"/>
</dbReference>
<dbReference type="OMA" id="RITFTHR"/>
<proteinExistence type="inferred from homology"/>
<name>A0A0D2VH94_GOSRA</name>
<evidence type="ECO:0000313" key="3">
    <source>
        <dbReference type="EMBL" id="KJB82264.1"/>
    </source>
</evidence>